<reference evidence="1" key="1">
    <citation type="submission" date="2019-06" db="EMBL/GenBank/DDBJ databases">
        <authorList>
            <consortium name="Wellcome Sanger Institute Data Sharing"/>
        </authorList>
    </citation>
    <scope>NUCLEOTIDE SEQUENCE [LARGE SCALE GENOMIC DNA]</scope>
</reference>
<accession>A0A672GC22</accession>
<organism evidence="1 2">
    <name type="scientific">Salarias fasciatus</name>
    <name type="common">Jewelled blenny</name>
    <name type="synonym">Blennius fasciatus</name>
    <dbReference type="NCBI Taxonomy" id="181472"/>
    <lineage>
        <taxon>Eukaryota</taxon>
        <taxon>Metazoa</taxon>
        <taxon>Chordata</taxon>
        <taxon>Craniata</taxon>
        <taxon>Vertebrata</taxon>
        <taxon>Euteleostomi</taxon>
        <taxon>Actinopterygii</taxon>
        <taxon>Neopterygii</taxon>
        <taxon>Teleostei</taxon>
        <taxon>Neoteleostei</taxon>
        <taxon>Acanthomorphata</taxon>
        <taxon>Ovalentaria</taxon>
        <taxon>Blenniimorphae</taxon>
        <taxon>Blenniiformes</taxon>
        <taxon>Blennioidei</taxon>
        <taxon>Blenniidae</taxon>
        <taxon>Salariinae</taxon>
        <taxon>Salarias</taxon>
    </lineage>
</organism>
<protein>
    <submittedName>
        <fullName evidence="1">Uncharacterized protein</fullName>
    </submittedName>
</protein>
<evidence type="ECO:0000313" key="2">
    <source>
        <dbReference type="Proteomes" id="UP000472267"/>
    </source>
</evidence>
<dbReference type="PANTHER" id="PTHR33487">
    <property type="entry name" value="CILIA- AND FLAGELLA-ASSOCIATED PROTEIN 54"/>
    <property type="match status" value="1"/>
</dbReference>
<name>A0A672GC22_SALFA</name>
<proteinExistence type="predicted"/>
<dbReference type="GO" id="GO:0060271">
    <property type="term" value="P:cilium assembly"/>
    <property type="evidence" value="ECO:0007669"/>
    <property type="project" value="TreeGrafter"/>
</dbReference>
<dbReference type="InParanoid" id="A0A672GC22"/>
<dbReference type="Proteomes" id="UP000472267">
    <property type="component" value="Chromosome 10"/>
</dbReference>
<dbReference type="Pfam" id="PF14858">
    <property type="entry name" value="CFAP54_N"/>
    <property type="match status" value="2"/>
</dbReference>
<dbReference type="PANTHER" id="PTHR33487:SF1">
    <property type="entry name" value="CILIA- AND FLAGELLA-ASSOCIATED PROTEIN 54"/>
    <property type="match status" value="1"/>
</dbReference>
<reference evidence="1" key="2">
    <citation type="submission" date="2025-08" db="UniProtKB">
        <authorList>
            <consortium name="Ensembl"/>
        </authorList>
    </citation>
    <scope>IDENTIFICATION</scope>
</reference>
<reference evidence="1" key="3">
    <citation type="submission" date="2025-09" db="UniProtKB">
        <authorList>
            <consortium name="Ensembl"/>
        </authorList>
    </citation>
    <scope>IDENTIFICATION</scope>
</reference>
<evidence type="ECO:0000313" key="1">
    <source>
        <dbReference type="Ensembl" id="ENSSFAP00005016388.1"/>
    </source>
</evidence>
<dbReference type="OMA" id="FFAGMDI"/>
<dbReference type="Ensembl" id="ENSSFAT00005017036.1">
    <property type="protein sequence ID" value="ENSSFAP00005016388.1"/>
    <property type="gene ID" value="ENSSFAG00005008703.1"/>
</dbReference>
<keyword evidence="2" id="KW-1185">Reference proteome</keyword>
<dbReference type="InterPro" id="IPR027912">
    <property type="entry name" value="CFAP54"/>
</dbReference>
<sequence length="252" mass="28707">MFGLQLYQLAQWHGYSLHLLEFTSVKITDITDVGHFMASFFPEGFDADQDVFAMKVLLSLCASACLYYFKKMCFALEYLLWASISVELSLPLMTTKYLPAIVTLYCAVCHCYYDNQAEVQAEEFARRALGKINELAKLDEQSEISQNKETQRAYKEASIKLGTMIFKRAVFEVKSVYVCFNFLCTEQGPWPRTQTERMLLNLFDGRAGQFLAILEALQNSSARPLQMKMPDDPELQEVIVELQFAGISILSG</sequence>
<dbReference type="AlphaFoldDB" id="A0A672GC22"/>